<keyword evidence="3" id="KW-1185">Reference proteome</keyword>
<dbReference type="RefSeq" id="XP_009045454.1">
    <property type="nucleotide sequence ID" value="XM_009047206.1"/>
</dbReference>
<dbReference type="CTD" id="20237035"/>
<dbReference type="GeneID" id="20237035"/>
<sequence length="166" mass="19284">MVHKTDHTVHKTDHTVPKTDHTVHKTDHTVHKTDHTVHKTDHTVHKTDHTVHKTDHMVHKTDHTVPKTDHTVHKTDHTHIKGIICKNKVDNSSASLFIFIAYFAGLRGFQQITDNLTKPNQTNDYHSTTNQQERSERVWKNEGDRVTHATPSRAEFHRHVIRPDQI</sequence>
<name>V4BDX6_LOTGI</name>
<feature type="region of interest" description="Disordered" evidence="1">
    <location>
        <begin position="117"/>
        <end position="149"/>
    </location>
</feature>
<evidence type="ECO:0000256" key="1">
    <source>
        <dbReference type="SAM" id="MobiDB-lite"/>
    </source>
</evidence>
<dbReference type="EMBL" id="KB199905">
    <property type="protein sequence ID" value="ESP03972.1"/>
    <property type="molecule type" value="Genomic_DNA"/>
</dbReference>
<reference evidence="2 3" key="1">
    <citation type="journal article" date="2013" name="Nature">
        <title>Insights into bilaterian evolution from three spiralian genomes.</title>
        <authorList>
            <person name="Simakov O."/>
            <person name="Marletaz F."/>
            <person name="Cho S.J."/>
            <person name="Edsinger-Gonzales E."/>
            <person name="Havlak P."/>
            <person name="Hellsten U."/>
            <person name="Kuo D.H."/>
            <person name="Larsson T."/>
            <person name="Lv J."/>
            <person name="Arendt D."/>
            <person name="Savage R."/>
            <person name="Osoegawa K."/>
            <person name="de Jong P."/>
            <person name="Grimwood J."/>
            <person name="Chapman J.A."/>
            <person name="Shapiro H."/>
            <person name="Aerts A."/>
            <person name="Otillar R.P."/>
            <person name="Terry A.Y."/>
            <person name="Boore J.L."/>
            <person name="Grigoriev I.V."/>
            <person name="Lindberg D.R."/>
            <person name="Seaver E.C."/>
            <person name="Weisblat D.A."/>
            <person name="Putnam N.H."/>
            <person name="Rokhsar D.S."/>
        </authorList>
    </citation>
    <scope>NUCLEOTIDE SEQUENCE [LARGE SCALE GENOMIC DNA]</scope>
</reference>
<dbReference type="InterPro" id="IPR011049">
    <property type="entry name" value="Serralysin-like_metalloprot_C"/>
</dbReference>
<gene>
    <name evidence="2" type="ORF">LOTGIDRAFT_156575</name>
</gene>
<protein>
    <submittedName>
        <fullName evidence="2">Uncharacterized protein</fullName>
    </submittedName>
</protein>
<feature type="compositionally biased region" description="Polar residues" evidence="1">
    <location>
        <begin position="117"/>
        <end position="132"/>
    </location>
</feature>
<dbReference type="Gene3D" id="2.150.10.10">
    <property type="entry name" value="Serralysin-like metalloprotease, C-terminal"/>
    <property type="match status" value="1"/>
</dbReference>
<evidence type="ECO:0000313" key="3">
    <source>
        <dbReference type="Proteomes" id="UP000030746"/>
    </source>
</evidence>
<feature type="compositionally biased region" description="Basic and acidic residues" evidence="1">
    <location>
        <begin position="133"/>
        <end position="147"/>
    </location>
</feature>
<dbReference type="Proteomes" id="UP000030746">
    <property type="component" value="Unassembled WGS sequence"/>
</dbReference>
<dbReference type="HOGENOM" id="CLU_1604571_0_0_1"/>
<dbReference type="KEGG" id="lgi:LOTGIDRAFT_156575"/>
<proteinExistence type="predicted"/>
<organism evidence="2 3">
    <name type="scientific">Lottia gigantea</name>
    <name type="common">Giant owl limpet</name>
    <dbReference type="NCBI Taxonomy" id="225164"/>
    <lineage>
        <taxon>Eukaryota</taxon>
        <taxon>Metazoa</taxon>
        <taxon>Spiralia</taxon>
        <taxon>Lophotrochozoa</taxon>
        <taxon>Mollusca</taxon>
        <taxon>Gastropoda</taxon>
        <taxon>Patellogastropoda</taxon>
        <taxon>Lottioidea</taxon>
        <taxon>Lottiidae</taxon>
        <taxon>Lottia</taxon>
    </lineage>
</organism>
<dbReference type="AlphaFoldDB" id="V4BDX6"/>
<accession>V4BDX6</accession>
<feature type="region of interest" description="Disordered" evidence="1">
    <location>
        <begin position="1"/>
        <end position="56"/>
    </location>
</feature>
<evidence type="ECO:0000313" key="2">
    <source>
        <dbReference type="EMBL" id="ESP03972.1"/>
    </source>
</evidence>